<sequence length="77" mass="9057">MMDEERKQRYEVMLSETQEIIQSIEQTMEDVIAEAKRKVEELNVEKDIQLNIYGNYCKLLGVENKLAGEDDDDEDDE</sequence>
<accession>A0A8J7QHE9</accession>
<proteinExistence type="predicted"/>
<feature type="coiled-coil region" evidence="1">
    <location>
        <begin position="7"/>
        <end position="52"/>
    </location>
</feature>
<evidence type="ECO:0000313" key="3">
    <source>
        <dbReference type="Proteomes" id="UP000664417"/>
    </source>
</evidence>
<dbReference type="Proteomes" id="UP000664417">
    <property type="component" value="Unassembled WGS sequence"/>
</dbReference>
<dbReference type="EMBL" id="JAFREP010000038">
    <property type="protein sequence ID" value="MBO1322500.1"/>
    <property type="molecule type" value="Genomic_DNA"/>
</dbReference>
<organism evidence="2 3">
    <name type="scientific">Acanthopleuribacter pedis</name>
    <dbReference type="NCBI Taxonomy" id="442870"/>
    <lineage>
        <taxon>Bacteria</taxon>
        <taxon>Pseudomonadati</taxon>
        <taxon>Acidobacteriota</taxon>
        <taxon>Holophagae</taxon>
        <taxon>Acanthopleuribacterales</taxon>
        <taxon>Acanthopleuribacteraceae</taxon>
        <taxon>Acanthopleuribacter</taxon>
    </lineage>
</organism>
<comment type="caution">
    <text evidence="2">The sequence shown here is derived from an EMBL/GenBank/DDBJ whole genome shotgun (WGS) entry which is preliminary data.</text>
</comment>
<dbReference type="RefSeq" id="WP_207862473.1">
    <property type="nucleotide sequence ID" value="NZ_JAFREP010000038.1"/>
</dbReference>
<reference evidence="2" key="1">
    <citation type="submission" date="2021-03" db="EMBL/GenBank/DDBJ databases">
        <authorList>
            <person name="Wang G."/>
        </authorList>
    </citation>
    <scope>NUCLEOTIDE SEQUENCE</scope>
    <source>
        <strain evidence="2">KCTC 12899</strain>
    </source>
</reference>
<keyword evidence="1" id="KW-0175">Coiled coil</keyword>
<dbReference type="AlphaFoldDB" id="A0A8J7QHE9"/>
<name>A0A8J7QHE9_9BACT</name>
<evidence type="ECO:0000256" key="1">
    <source>
        <dbReference type="SAM" id="Coils"/>
    </source>
</evidence>
<protein>
    <submittedName>
        <fullName evidence="2">Uncharacterized protein</fullName>
    </submittedName>
</protein>
<keyword evidence="3" id="KW-1185">Reference proteome</keyword>
<gene>
    <name evidence="2" type="ORF">J3U88_28765</name>
</gene>
<evidence type="ECO:0000313" key="2">
    <source>
        <dbReference type="EMBL" id="MBO1322500.1"/>
    </source>
</evidence>